<comment type="caution">
    <text evidence="3">The sequence shown here is derived from an EMBL/GenBank/DDBJ whole genome shotgun (WGS) entry which is preliminary data.</text>
</comment>
<dbReference type="AlphaFoldDB" id="A0A8H5B4S5"/>
<keyword evidence="4" id="KW-1185">Reference proteome</keyword>
<reference evidence="3 4" key="1">
    <citation type="journal article" date="2020" name="ISME J.">
        <title>Uncovering the hidden diversity of litter-decomposition mechanisms in mushroom-forming fungi.</title>
        <authorList>
            <person name="Floudas D."/>
            <person name="Bentzer J."/>
            <person name="Ahren D."/>
            <person name="Johansson T."/>
            <person name="Persson P."/>
            <person name="Tunlid A."/>
        </authorList>
    </citation>
    <scope>NUCLEOTIDE SEQUENCE [LARGE SCALE GENOMIC DNA]</scope>
    <source>
        <strain evidence="3 4">CBS 101986</strain>
    </source>
</reference>
<feature type="region of interest" description="Disordered" evidence="2">
    <location>
        <begin position="198"/>
        <end position="268"/>
    </location>
</feature>
<name>A0A8H5B4S5_9AGAR</name>
<feature type="compositionally biased region" description="Acidic residues" evidence="2">
    <location>
        <begin position="212"/>
        <end position="226"/>
    </location>
</feature>
<proteinExistence type="predicted"/>
<gene>
    <name evidence="3" type="ORF">D9619_006446</name>
</gene>
<organism evidence="3 4">
    <name type="scientific">Psilocybe cf. subviscida</name>
    <dbReference type="NCBI Taxonomy" id="2480587"/>
    <lineage>
        <taxon>Eukaryota</taxon>
        <taxon>Fungi</taxon>
        <taxon>Dikarya</taxon>
        <taxon>Basidiomycota</taxon>
        <taxon>Agaricomycotina</taxon>
        <taxon>Agaricomycetes</taxon>
        <taxon>Agaricomycetidae</taxon>
        <taxon>Agaricales</taxon>
        <taxon>Agaricineae</taxon>
        <taxon>Strophariaceae</taxon>
        <taxon>Psilocybe</taxon>
    </lineage>
</organism>
<protein>
    <submittedName>
        <fullName evidence="3">Uncharacterized protein</fullName>
    </submittedName>
</protein>
<feature type="coiled-coil region" evidence="1">
    <location>
        <begin position="319"/>
        <end position="360"/>
    </location>
</feature>
<sequence>MPRSPRKNASKKERGTAPAARRRASPWSRTDPLFSDRKPLNPTCLHKLAIVLFALCARGRGKDLISIQNIMDEMDEHPGFNDPHSSCPQDRKRQLRNIRDALSSFEAKDFIEWHGLQDDNELDVKVEMSLALRTIFDELLVKVQAEMDGVDLNSLTRVQHRAICMWFRGLAKELDIRNLTKHDMRIAKDELKKVVLGARPVPPDQPQASQVEDADVDGDYDMDWSSDNDAPANQNAVAGPSQLPQTPGCSRMLKGSGAYPTPDSPPRGNWSDIYNVAQTGPRIPALGLSTPADTDSDVEDFQGANEEIATDEVPLTSRERQFQQQISELSNTIEHLERKNESLEKELTVLNNDVKLLNTQLNKERIYLRKQHQERKLLQAVEDAKWKFMSFWRQGRTARLEQLDNEIEAARVNIAHYESELHNLRDSLRQKDVEMEALRRTVAEQAEQLRVKEEQLQETESFYTMFMAKRRQTI</sequence>
<evidence type="ECO:0000256" key="2">
    <source>
        <dbReference type="SAM" id="MobiDB-lite"/>
    </source>
</evidence>
<evidence type="ECO:0000313" key="4">
    <source>
        <dbReference type="Proteomes" id="UP000567179"/>
    </source>
</evidence>
<feature type="region of interest" description="Disordered" evidence="2">
    <location>
        <begin position="1"/>
        <end position="34"/>
    </location>
</feature>
<feature type="coiled-coil region" evidence="1">
    <location>
        <begin position="393"/>
        <end position="459"/>
    </location>
</feature>
<feature type="compositionally biased region" description="Polar residues" evidence="2">
    <location>
        <begin position="227"/>
        <end position="248"/>
    </location>
</feature>
<accession>A0A8H5B4S5</accession>
<evidence type="ECO:0000256" key="1">
    <source>
        <dbReference type="SAM" id="Coils"/>
    </source>
</evidence>
<keyword evidence="1" id="KW-0175">Coiled coil</keyword>
<evidence type="ECO:0000313" key="3">
    <source>
        <dbReference type="EMBL" id="KAF5316533.1"/>
    </source>
</evidence>
<dbReference type="Proteomes" id="UP000567179">
    <property type="component" value="Unassembled WGS sequence"/>
</dbReference>
<dbReference type="EMBL" id="JAACJJ010000042">
    <property type="protein sequence ID" value="KAF5316533.1"/>
    <property type="molecule type" value="Genomic_DNA"/>
</dbReference>